<dbReference type="PROSITE" id="PS51257">
    <property type="entry name" value="PROKAR_LIPOPROTEIN"/>
    <property type="match status" value="1"/>
</dbReference>
<keyword evidence="1" id="KW-0472">Membrane</keyword>
<dbReference type="Proteomes" id="UP001589813">
    <property type="component" value="Unassembled WGS sequence"/>
</dbReference>
<feature type="transmembrane region" description="Helical" evidence="1">
    <location>
        <begin position="65"/>
        <end position="86"/>
    </location>
</feature>
<reference evidence="2 3" key="1">
    <citation type="submission" date="2024-09" db="EMBL/GenBank/DDBJ databases">
        <authorList>
            <person name="Sun Q."/>
            <person name="Mori K."/>
        </authorList>
    </citation>
    <scope>NUCLEOTIDE SEQUENCE [LARGE SCALE GENOMIC DNA]</scope>
    <source>
        <strain evidence="2 3">KCTC 23315</strain>
    </source>
</reference>
<dbReference type="RefSeq" id="WP_377242008.1">
    <property type="nucleotide sequence ID" value="NZ_JBHLXP010000001.1"/>
</dbReference>
<proteinExistence type="predicted"/>
<name>A0ABV6BB65_9GAMM</name>
<comment type="caution">
    <text evidence="2">The sequence shown here is derived from an EMBL/GenBank/DDBJ whole genome shotgun (WGS) entry which is preliminary data.</text>
</comment>
<keyword evidence="1" id="KW-1133">Transmembrane helix</keyword>
<keyword evidence="1" id="KW-0812">Transmembrane</keyword>
<feature type="transmembrane region" description="Helical" evidence="1">
    <location>
        <begin position="36"/>
        <end position="53"/>
    </location>
</feature>
<evidence type="ECO:0000313" key="2">
    <source>
        <dbReference type="EMBL" id="MFC0048119.1"/>
    </source>
</evidence>
<organism evidence="2 3">
    <name type="scientific">Rheinheimera tilapiae</name>
    <dbReference type="NCBI Taxonomy" id="875043"/>
    <lineage>
        <taxon>Bacteria</taxon>
        <taxon>Pseudomonadati</taxon>
        <taxon>Pseudomonadota</taxon>
        <taxon>Gammaproteobacteria</taxon>
        <taxon>Chromatiales</taxon>
        <taxon>Chromatiaceae</taxon>
        <taxon>Rheinheimera</taxon>
    </lineage>
</organism>
<dbReference type="EMBL" id="JBHLXP010000001">
    <property type="protein sequence ID" value="MFC0048119.1"/>
    <property type="molecule type" value="Genomic_DNA"/>
</dbReference>
<sequence length="89" mass="10141">MSVNQSKTMVVSWLLLSVTGVVACWASLLNGQFETIYGLPSVIGAAMLMWIRQQPDFYCQPFYRLAWQTSMILLWLLLVPGCYHLAQQL</sequence>
<gene>
    <name evidence="2" type="ORF">ACFFJP_07430</name>
</gene>
<keyword evidence="3" id="KW-1185">Reference proteome</keyword>
<protein>
    <submittedName>
        <fullName evidence="2">Uncharacterized protein</fullName>
    </submittedName>
</protein>
<evidence type="ECO:0000313" key="3">
    <source>
        <dbReference type="Proteomes" id="UP001589813"/>
    </source>
</evidence>
<accession>A0ABV6BB65</accession>
<evidence type="ECO:0000256" key="1">
    <source>
        <dbReference type="SAM" id="Phobius"/>
    </source>
</evidence>